<name>A0A9P6U8N5_9FUNG</name>
<accession>A0A9P6U8N5</accession>
<dbReference type="Proteomes" id="UP000807716">
    <property type="component" value="Unassembled WGS sequence"/>
</dbReference>
<dbReference type="AlphaFoldDB" id="A0A9P6U8N5"/>
<dbReference type="PANTHER" id="PTHR32015:SF1">
    <property type="entry name" value="LIPASE"/>
    <property type="match status" value="1"/>
</dbReference>
<organism evidence="2 3">
    <name type="scientific">Actinomortierella ambigua</name>
    <dbReference type="NCBI Taxonomy" id="1343610"/>
    <lineage>
        <taxon>Eukaryota</taxon>
        <taxon>Fungi</taxon>
        <taxon>Fungi incertae sedis</taxon>
        <taxon>Mucoromycota</taxon>
        <taxon>Mortierellomycotina</taxon>
        <taxon>Mortierellomycetes</taxon>
        <taxon>Mortierellales</taxon>
        <taxon>Mortierellaceae</taxon>
        <taxon>Actinomortierella</taxon>
    </lineage>
</organism>
<dbReference type="OrthoDB" id="9974421at2759"/>
<dbReference type="Gene3D" id="3.40.50.1820">
    <property type="entry name" value="alpha/beta hydrolase"/>
    <property type="match status" value="1"/>
</dbReference>
<dbReference type="InterPro" id="IPR029058">
    <property type="entry name" value="AB_hydrolase_fold"/>
</dbReference>
<comment type="caution">
    <text evidence="2">The sequence shown here is derived from an EMBL/GenBank/DDBJ whole genome shotgun (WGS) entry which is preliminary data.</text>
</comment>
<dbReference type="Pfam" id="PF01674">
    <property type="entry name" value="Lipase_2"/>
    <property type="match status" value="1"/>
</dbReference>
<dbReference type="PANTHER" id="PTHR32015">
    <property type="entry name" value="FASTING INDUCED LIPASE"/>
    <property type="match status" value="1"/>
</dbReference>
<protein>
    <recommendedName>
        <fullName evidence="4">Triacylglycerol lipase</fullName>
    </recommendedName>
</protein>
<feature type="compositionally biased region" description="Polar residues" evidence="1">
    <location>
        <begin position="65"/>
        <end position="77"/>
    </location>
</feature>
<evidence type="ECO:0000313" key="2">
    <source>
        <dbReference type="EMBL" id="KAG0263955.1"/>
    </source>
</evidence>
<feature type="region of interest" description="Disordered" evidence="1">
    <location>
        <begin position="65"/>
        <end position="111"/>
    </location>
</feature>
<dbReference type="GO" id="GO:0016298">
    <property type="term" value="F:lipase activity"/>
    <property type="evidence" value="ECO:0007669"/>
    <property type="project" value="TreeGrafter"/>
</dbReference>
<feature type="compositionally biased region" description="Low complexity" evidence="1">
    <location>
        <begin position="91"/>
        <end position="104"/>
    </location>
</feature>
<dbReference type="GO" id="GO:0016042">
    <property type="term" value="P:lipid catabolic process"/>
    <property type="evidence" value="ECO:0007669"/>
    <property type="project" value="InterPro"/>
</dbReference>
<evidence type="ECO:0000313" key="3">
    <source>
        <dbReference type="Proteomes" id="UP000807716"/>
    </source>
</evidence>
<dbReference type="InterPro" id="IPR002918">
    <property type="entry name" value="Lipase_EstA/Esterase_EstB"/>
</dbReference>
<reference evidence="2" key="1">
    <citation type="journal article" date="2020" name="Fungal Divers.">
        <title>Resolving the Mortierellaceae phylogeny through synthesis of multi-gene phylogenetics and phylogenomics.</title>
        <authorList>
            <person name="Vandepol N."/>
            <person name="Liber J."/>
            <person name="Desiro A."/>
            <person name="Na H."/>
            <person name="Kennedy M."/>
            <person name="Barry K."/>
            <person name="Grigoriev I.V."/>
            <person name="Miller A.N."/>
            <person name="O'Donnell K."/>
            <person name="Stajich J.E."/>
            <person name="Bonito G."/>
        </authorList>
    </citation>
    <scope>NUCLEOTIDE SEQUENCE</scope>
    <source>
        <strain evidence="2">BC1065</strain>
    </source>
</reference>
<keyword evidence="3" id="KW-1185">Reference proteome</keyword>
<evidence type="ECO:0008006" key="4">
    <source>
        <dbReference type="Google" id="ProtNLM"/>
    </source>
</evidence>
<dbReference type="SUPFAM" id="SSF53474">
    <property type="entry name" value="alpha/beta-Hydrolases"/>
    <property type="match status" value="1"/>
</dbReference>
<proteinExistence type="predicted"/>
<gene>
    <name evidence="2" type="ORF">DFQ27_001546</name>
</gene>
<evidence type="ECO:0000256" key="1">
    <source>
        <dbReference type="SAM" id="MobiDB-lite"/>
    </source>
</evidence>
<dbReference type="EMBL" id="JAAAJB010000152">
    <property type="protein sequence ID" value="KAG0263955.1"/>
    <property type="molecule type" value="Genomic_DNA"/>
</dbReference>
<sequence length="418" mass="44756">MLLGSSLLATVHGAPAPVPTYALDYQGVPSSSSSSSSSGAVESVAPTPTATVPVFFEHFPWPTLSHTATPEPTTSSSVDEDHSVPTPASPSPTDATSPTLAADPVPTPIGRPESGTFVSLPYDAPEMHFDDQFSDDDLIAVDDEEEAVGEAMADSPSTNRSVVSSRQKPYVNNWRCKPTPQKPAVVLVHSTLLTANSWDFIAPKLLKEGYCVFALTYGKIDRVPLVGGVDYLENSAAQLGDFVNQVLQVTNSTQVNLVGHSQGGIIGRYWMKFLDGQGKVKRYVGISPIQQGTTLSGIVLLGKVTGLFGPAQPAVDYFCPGCYQMVYDSKFMENLNNGGDTIPGVVHSNLATRTDQIVTPWRNSFQKGPSTNNILQDLCLLALNEHLTIITNPITTRWVLNQLDPAKAQSVGCLSFFG</sequence>